<feature type="domain" description="DUF4142" evidence="1">
    <location>
        <begin position="2"/>
        <end position="130"/>
    </location>
</feature>
<proteinExistence type="predicted"/>
<evidence type="ECO:0000259" key="1">
    <source>
        <dbReference type="Pfam" id="PF13628"/>
    </source>
</evidence>
<evidence type="ECO:0000313" key="3">
    <source>
        <dbReference type="Proteomes" id="UP000190541"/>
    </source>
</evidence>
<dbReference type="Proteomes" id="UP000190541">
    <property type="component" value="Unassembled WGS sequence"/>
</dbReference>
<organism evidence="2 3">
    <name type="scientific">Parapedobacter luteus</name>
    <dbReference type="NCBI Taxonomy" id="623280"/>
    <lineage>
        <taxon>Bacteria</taxon>
        <taxon>Pseudomonadati</taxon>
        <taxon>Bacteroidota</taxon>
        <taxon>Sphingobacteriia</taxon>
        <taxon>Sphingobacteriales</taxon>
        <taxon>Sphingobacteriaceae</taxon>
        <taxon>Parapedobacter</taxon>
    </lineage>
</organism>
<evidence type="ECO:0000313" key="2">
    <source>
        <dbReference type="EMBL" id="SKB38340.1"/>
    </source>
</evidence>
<reference evidence="2 3" key="1">
    <citation type="submission" date="2017-02" db="EMBL/GenBank/DDBJ databases">
        <authorList>
            <person name="Peterson S.W."/>
        </authorList>
    </citation>
    <scope>NUCLEOTIDE SEQUENCE [LARGE SCALE GENOMIC DNA]</scope>
    <source>
        <strain evidence="2 3">DSM 22899</strain>
    </source>
</reference>
<protein>
    <recommendedName>
        <fullName evidence="1">DUF4142 domain-containing protein</fullName>
    </recommendedName>
</protein>
<dbReference type="InterPro" id="IPR012347">
    <property type="entry name" value="Ferritin-like"/>
</dbReference>
<gene>
    <name evidence="2" type="ORF">SAMN05660226_01058</name>
</gene>
<dbReference type="AlphaFoldDB" id="A0A1T5AU83"/>
<dbReference type="InterPro" id="IPR025419">
    <property type="entry name" value="DUF4142"/>
</dbReference>
<keyword evidence="3" id="KW-1185">Reference proteome</keyword>
<accession>A0A1T5AU83</accession>
<name>A0A1T5AU83_9SPHI</name>
<dbReference type="EMBL" id="FUYS01000002">
    <property type="protein sequence ID" value="SKB38340.1"/>
    <property type="molecule type" value="Genomic_DNA"/>
</dbReference>
<dbReference type="Pfam" id="PF13628">
    <property type="entry name" value="DUF4142"/>
    <property type="match status" value="1"/>
</dbReference>
<dbReference type="Gene3D" id="1.20.1260.10">
    <property type="match status" value="1"/>
</dbReference>
<sequence length="156" mass="16872">MQEQEFVELAMSSLRFEIEAGGYAYAQGTDRYIIEGGARLASDYGAACTQLAELAASKGLRVPDVPLENEQQMLDGLMAPEGGPFDQKYTEQMALWYGRAIELFAQAAAPGGVRDDELRQWAAEKLSMLSDDAIYQAFRAAPEPSGRANSAAASLP</sequence>